<evidence type="ECO:0000256" key="1">
    <source>
        <dbReference type="ARBA" id="ARBA00001961"/>
    </source>
</evidence>
<dbReference type="Proteomes" id="UP000232323">
    <property type="component" value="Unassembled WGS sequence"/>
</dbReference>
<protein>
    <recommendedName>
        <fullName evidence="8">Fe2OG dioxygenase domain-containing protein</fullName>
    </recommendedName>
</protein>
<keyword evidence="3" id="KW-0479">Metal-binding</keyword>
<dbReference type="Pfam" id="PF13640">
    <property type="entry name" value="2OG-FeII_Oxy_3"/>
    <property type="match status" value="1"/>
</dbReference>
<dbReference type="GO" id="GO:0031418">
    <property type="term" value="F:L-ascorbic acid binding"/>
    <property type="evidence" value="ECO:0007669"/>
    <property type="project" value="InterPro"/>
</dbReference>
<comment type="catalytic activity">
    <reaction evidence="7">
        <text>L-prolyl-[collagen] + 2-oxoglutarate + O2 = trans-4-hydroxy-L-prolyl-[collagen] + succinate + CO2</text>
        <dbReference type="Rhea" id="RHEA:18945"/>
        <dbReference type="Rhea" id="RHEA-COMP:11676"/>
        <dbReference type="Rhea" id="RHEA-COMP:11680"/>
        <dbReference type="ChEBI" id="CHEBI:15379"/>
        <dbReference type="ChEBI" id="CHEBI:16526"/>
        <dbReference type="ChEBI" id="CHEBI:16810"/>
        <dbReference type="ChEBI" id="CHEBI:30031"/>
        <dbReference type="ChEBI" id="CHEBI:50342"/>
        <dbReference type="ChEBI" id="CHEBI:61965"/>
        <dbReference type="EC" id="1.14.11.2"/>
    </reaction>
</comment>
<keyword evidence="5" id="KW-0560">Oxidoreductase</keyword>
<accession>A0A250WY13</accession>
<proteinExistence type="predicted"/>
<name>A0A250WY13_9CHLO</name>
<evidence type="ECO:0000313" key="10">
    <source>
        <dbReference type="Proteomes" id="UP000232323"/>
    </source>
</evidence>
<reference evidence="9 10" key="1">
    <citation type="submission" date="2017-08" db="EMBL/GenBank/DDBJ databases">
        <title>Acidophilic green algal genome provides insights into adaptation to an acidic environment.</title>
        <authorList>
            <person name="Hirooka S."/>
            <person name="Hirose Y."/>
            <person name="Kanesaki Y."/>
            <person name="Higuchi S."/>
            <person name="Fujiwara T."/>
            <person name="Onuma R."/>
            <person name="Era A."/>
            <person name="Ohbayashi R."/>
            <person name="Uzuka A."/>
            <person name="Nozaki H."/>
            <person name="Yoshikawa H."/>
            <person name="Miyagishima S.Y."/>
        </authorList>
    </citation>
    <scope>NUCLEOTIDE SEQUENCE [LARGE SCALE GENOMIC DNA]</scope>
    <source>
        <strain evidence="9 10">NIES-2499</strain>
    </source>
</reference>
<dbReference type="GO" id="GO:0004656">
    <property type="term" value="F:procollagen-proline 4-dioxygenase activity"/>
    <property type="evidence" value="ECO:0007669"/>
    <property type="project" value="UniProtKB-EC"/>
</dbReference>
<gene>
    <name evidence="9" type="ORF">CEUSTIGMA_g3022.t1</name>
</gene>
<comment type="subcellular location">
    <subcellularLocation>
        <location evidence="2">Endoplasmic reticulum membrane</location>
        <topology evidence="2">Single-pass type II membrane protein</topology>
    </subcellularLocation>
</comment>
<evidence type="ECO:0000256" key="7">
    <source>
        <dbReference type="ARBA" id="ARBA00049169"/>
    </source>
</evidence>
<comment type="caution">
    <text evidence="9">The sequence shown here is derived from an EMBL/GenBank/DDBJ whole genome shotgun (WGS) entry which is preliminary data.</text>
</comment>
<dbReference type="STRING" id="1157962.A0A250WY13"/>
<dbReference type="InterPro" id="IPR006620">
    <property type="entry name" value="Pro_4_hyd_alph"/>
</dbReference>
<evidence type="ECO:0000256" key="4">
    <source>
        <dbReference type="ARBA" id="ARBA00022964"/>
    </source>
</evidence>
<evidence type="ECO:0000256" key="5">
    <source>
        <dbReference type="ARBA" id="ARBA00023002"/>
    </source>
</evidence>
<evidence type="ECO:0000256" key="6">
    <source>
        <dbReference type="ARBA" id="ARBA00023004"/>
    </source>
</evidence>
<keyword evidence="10" id="KW-1185">Reference proteome</keyword>
<dbReference type="PANTHER" id="PTHR10869:SF246">
    <property type="entry name" value="TRANSMEMBRANE PROLYL 4-HYDROXYLASE"/>
    <property type="match status" value="1"/>
</dbReference>
<dbReference type="InterPro" id="IPR005123">
    <property type="entry name" value="Oxoglu/Fe-dep_dioxygenase_dom"/>
</dbReference>
<dbReference type="GO" id="GO:0005789">
    <property type="term" value="C:endoplasmic reticulum membrane"/>
    <property type="evidence" value="ECO:0007669"/>
    <property type="project" value="UniProtKB-SubCell"/>
</dbReference>
<dbReference type="OrthoDB" id="420380at2759"/>
<evidence type="ECO:0000313" key="9">
    <source>
        <dbReference type="EMBL" id="GAX75579.1"/>
    </source>
</evidence>
<dbReference type="SMART" id="SM00702">
    <property type="entry name" value="P4Hc"/>
    <property type="match status" value="1"/>
</dbReference>
<dbReference type="AlphaFoldDB" id="A0A250WY13"/>
<evidence type="ECO:0000259" key="8">
    <source>
        <dbReference type="PROSITE" id="PS51471"/>
    </source>
</evidence>
<feature type="domain" description="Fe2OG dioxygenase" evidence="8">
    <location>
        <begin position="203"/>
        <end position="326"/>
    </location>
</feature>
<dbReference type="Gene3D" id="2.60.120.620">
    <property type="entry name" value="q2cbj1_9rhob like domain"/>
    <property type="match status" value="1"/>
</dbReference>
<dbReference type="InterPro" id="IPR044862">
    <property type="entry name" value="Pro_4_hyd_alph_FE2OG_OXY"/>
</dbReference>
<dbReference type="EMBL" id="BEGY01000013">
    <property type="protein sequence ID" value="GAX75579.1"/>
    <property type="molecule type" value="Genomic_DNA"/>
</dbReference>
<evidence type="ECO:0000256" key="3">
    <source>
        <dbReference type="ARBA" id="ARBA00022723"/>
    </source>
</evidence>
<organism evidence="9 10">
    <name type="scientific">Chlamydomonas eustigma</name>
    <dbReference type="NCBI Taxonomy" id="1157962"/>
    <lineage>
        <taxon>Eukaryota</taxon>
        <taxon>Viridiplantae</taxon>
        <taxon>Chlorophyta</taxon>
        <taxon>core chlorophytes</taxon>
        <taxon>Chlorophyceae</taxon>
        <taxon>CS clade</taxon>
        <taxon>Chlamydomonadales</taxon>
        <taxon>Chlamydomonadaceae</taxon>
        <taxon>Chlamydomonas</taxon>
    </lineage>
</organism>
<dbReference type="PANTHER" id="PTHR10869">
    <property type="entry name" value="PROLYL 4-HYDROXYLASE ALPHA SUBUNIT"/>
    <property type="match status" value="1"/>
</dbReference>
<keyword evidence="4" id="KW-0223">Dioxygenase</keyword>
<keyword evidence="6" id="KW-0408">Iron</keyword>
<sequence>MFILKPTNIPLGLILVLCGISFLAGRYVQQAGELPEPTTAAGSRRKLALQINEETAKAPRIHPIVTASDAPAYKPTVIDPLDTARLEEFMIVKSGLLAARPPLPPAQSGDSFYHAIPFQILSWAPRIVVYPAFIDKARCDHIIALANKMLFPSGLAFAPGEKVDQEQQTRTSKGTFLSEQTDGDGVLAWVEERIAAVTLLPRENGEAFNVLKYENMQHYDSHMDSFDPKTFGPQPSQRIATVLVYLSDVAEGGETVFKKEGLDGGNRVITDWRNCDDGSYKYKPRLGDAVLFWGVYPDGEIDPRSLHGGCPVKNGTKWVMTKWLRSKGGRPAWAQ</sequence>
<dbReference type="GO" id="GO:0005506">
    <property type="term" value="F:iron ion binding"/>
    <property type="evidence" value="ECO:0007669"/>
    <property type="project" value="InterPro"/>
</dbReference>
<dbReference type="InterPro" id="IPR045054">
    <property type="entry name" value="P4HA-like"/>
</dbReference>
<dbReference type="PROSITE" id="PS51471">
    <property type="entry name" value="FE2OG_OXY"/>
    <property type="match status" value="1"/>
</dbReference>
<evidence type="ECO:0000256" key="2">
    <source>
        <dbReference type="ARBA" id="ARBA00004648"/>
    </source>
</evidence>
<comment type="cofactor">
    <cofactor evidence="1">
        <name>L-ascorbate</name>
        <dbReference type="ChEBI" id="CHEBI:38290"/>
    </cofactor>
</comment>